<proteinExistence type="predicted"/>
<evidence type="ECO:0000313" key="2">
    <source>
        <dbReference type="Proteomes" id="UP000708208"/>
    </source>
</evidence>
<dbReference type="Proteomes" id="UP000708208">
    <property type="component" value="Unassembled WGS sequence"/>
</dbReference>
<gene>
    <name evidence="1" type="ORF">AFUS01_LOCUS34838</name>
</gene>
<sequence>MKLKILTISGDMCSSPCYKQENLGCYLISKETAELVATKIPGFTIQVKVHLYHQCSSIFGPDGYNFEHIQPYARIWKTCLEPHEDQTGPLLIWNFQF</sequence>
<dbReference type="AlphaFoldDB" id="A0A8J2KWF9"/>
<name>A0A8J2KWF9_9HEXA</name>
<protein>
    <submittedName>
        <fullName evidence="1">Uncharacterized protein</fullName>
    </submittedName>
</protein>
<comment type="caution">
    <text evidence="1">The sequence shown here is derived from an EMBL/GenBank/DDBJ whole genome shotgun (WGS) entry which is preliminary data.</text>
</comment>
<keyword evidence="2" id="KW-1185">Reference proteome</keyword>
<organism evidence="1 2">
    <name type="scientific">Allacma fusca</name>
    <dbReference type="NCBI Taxonomy" id="39272"/>
    <lineage>
        <taxon>Eukaryota</taxon>
        <taxon>Metazoa</taxon>
        <taxon>Ecdysozoa</taxon>
        <taxon>Arthropoda</taxon>
        <taxon>Hexapoda</taxon>
        <taxon>Collembola</taxon>
        <taxon>Symphypleona</taxon>
        <taxon>Sminthuridae</taxon>
        <taxon>Allacma</taxon>
    </lineage>
</organism>
<evidence type="ECO:0000313" key="1">
    <source>
        <dbReference type="EMBL" id="CAG7824694.1"/>
    </source>
</evidence>
<dbReference type="EMBL" id="CAJVCH010533650">
    <property type="protein sequence ID" value="CAG7824694.1"/>
    <property type="molecule type" value="Genomic_DNA"/>
</dbReference>
<reference evidence="1" key="1">
    <citation type="submission" date="2021-06" db="EMBL/GenBank/DDBJ databases">
        <authorList>
            <person name="Hodson N. C."/>
            <person name="Mongue J. A."/>
            <person name="Jaron S. K."/>
        </authorList>
    </citation>
    <scope>NUCLEOTIDE SEQUENCE</scope>
</reference>
<accession>A0A8J2KWF9</accession>